<comment type="caution">
    <text evidence="7">The sequence shown here is derived from an EMBL/GenBank/DDBJ whole genome shotgun (WGS) entry which is preliminary data.</text>
</comment>
<sequence>MRLNNFWKLAIAIAITETAGIVGSLFTVSEIPGWYTGLIKPALNPPGYIFGPTWTILYALMGIAAFLIWKTGWEQKRVKIALGIFILQLLLNAAWSIIFFGLHSPFWALIDIAAMWLAVIWTMVKFYPIRKKASYLLLPYIAWIAFAAYLNYMIWVLN</sequence>
<proteinExistence type="inferred from homology"/>
<evidence type="ECO:0000256" key="1">
    <source>
        <dbReference type="ARBA" id="ARBA00004141"/>
    </source>
</evidence>
<dbReference type="PANTHER" id="PTHR10057">
    <property type="entry name" value="PERIPHERAL-TYPE BENZODIAZEPINE RECEPTOR"/>
    <property type="match status" value="1"/>
</dbReference>
<name>A0A1F8GMA5_9BACT</name>
<dbReference type="CDD" id="cd15904">
    <property type="entry name" value="TSPO_MBR"/>
    <property type="match status" value="1"/>
</dbReference>
<dbReference type="GO" id="GO:0033013">
    <property type="term" value="P:tetrapyrrole metabolic process"/>
    <property type="evidence" value="ECO:0007669"/>
    <property type="project" value="UniProtKB-ARBA"/>
</dbReference>
<dbReference type="Proteomes" id="UP000178256">
    <property type="component" value="Unassembled WGS sequence"/>
</dbReference>
<feature type="transmembrane region" description="Helical" evidence="6">
    <location>
        <begin position="106"/>
        <end position="124"/>
    </location>
</feature>
<organism evidence="7 8">
    <name type="scientific">Candidatus Yanofskybacteria bacterium RIFCSPLOWO2_01_FULL_44_22</name>
    <dbReference type="NCBI Taxonomy" id="1802697"/>
    <lineage>
        <taxon>Bacteria</taxon>
        <taxon>Candidatus Yanofskyibacteriota</taxon>
    </lineage>
</organism>
<evidence type="ECO:0000256" key="5">
    <source>
        <dbReference type="ARBA" id="ARBA00023136"/>
    </source>
</evidence>
<feature type="transmembrane region" description="Helical" evidence="6">
    <location>
        <begin position="48"/>
        <end position="68"/>
    </location>
</feature>
<keyword evidence="5 6" id="KW-0472">Membrane</keyword>
<dbReference type="EMBL" id="MGKL01000010">
    <property type="protein sequence ID" value="OGN26100.1"/>
    <property type="molecule type" value="Genomic_DNA"/>
</dbReference>
<evidence type="ECO:0000256" key="3">
    <source>
        <dbReference type="ARBA" id="ARBA00022692"/>
    </source>
</evidence>
<evidence type="ECO:0000256" key="6">
    <source>
        <dbReference type="SAM" id="Phobius"/>
    </source>
</evidence>
<comment type="subcellular location">
    <subcellularLocation>
        <location evidence="1">Membrane</location>
        <topology evidence="1">Multi-pass membrane protein</topology>
    </subcellularLocation>
</comment>
<dbReference type="InterPro" id="IPR038330">
    <property type="entry name" value="TspO/MBR-related_sf"/>
</dbReference>
<dbReference type="AlphaFoldDB" id="A0A1F8GMA5"/>
<keyword evidence="3 6" id="KW-0812">Transmembrane</keyword>
<feature type="transmembrane region" description="Helical" evidence="6">
    <location>
        <begin position="7"/>
        <end position="28"/>
    </location>
</feature>
<dbReference type="FunFam" id="1.20.1260.100:FF:000001">
    <property type="entry name" value="translocator protein 2"/>
    <property type="match status" value="1"/>
</dbReference>
<reference evidence="7 8" key="1">
    <citation type="journal article" date="2016" name="Nat. Commun.">
        <title>Thousands of microbial genomes shed light on interconnected biogeochemical processes in an aquifer system.</title>
        <authorList>
            <person name="Anantharaman K."/>
            <person name="Brown C.T."/>
            <person name="Hug L.A."/>
            <person name="Sharon I."/>
            <person name="Castelle C.J."/>
            <person name="Probst A.J."/>
            <person name="Thomas B.C."/>
            <person name="Singh A."/>
            <person name="Wilkins M.J."/>
            <person name="Karaoz U."/>
            <person name="Brodie E.L."/>
            <person name="Williams K.H."/>
            <person name="Hubbard S.S."/>
            <person name="Banfield J.F."/>
        </authorList>
    </citation>
    <scope>NUCLEOTIDE SEQUENCE [LARGE SCALE GENOMIC DNA]</scope>
</reference>
<keyword evidence="4 6" id="KW-1133">Transmembrane helix</keyword>
<dbReference type="Pfam" id="PF03073">
    <property type="entry name" value="TspO_MBR"/>
    <property type="match status" value="1"/>
</dbReference>
<dbReference type="PIRSF" id="PIRSF005859">
    <property type="entry name" value="PBR"/>
    <property type="match status" value="1"/>
</dbReference>
<feature type="transmembrane region" description="Helical" evidence="6">
    <location>
        <begin position="80"/>
        <end position="100"/>
    </location>
</feature>
<dbReference type="Gene3D" id="1.20.1260.100">
    <property type="entry name" value="TspO/MBR protein"/>
    <property type="match status" value="1"/>
</dbReference>
<evidence type="ECO:0000256" key="2">
    <source>
        <dbReference type="ARBA" id="ARBA00007524"/>
    </source>
</evidence>
<evidence type="ECO:0000313" key="7">
    <source>
        <dbReference type="EMBL" id="OGN26100.1"/>
    </source>
</evidence>
<accession>A0A1F8GMA5</accession>
<comment type="similarity">
    <text evidence="2">Belongs to the TspO/BZRP family.</text>
</comment>
<evidence type="ECO:0000256" key="4">
    <source>
        <dbReference type="ARBA" id="ARBA00022989"/>
    </source>
</evidence>
<dbReference type="GO" id="GO:0016020">
    <property type="term" value="C:membrane"/>
    <property type="evidence" value="ECO:0007669"/>
    <property type="project" value="UniProtKB-SubCell"/>
</dbReference>
<feature type="transmembrane region" description="Helical" evidence="6">
    <location>
        <begin position="136"/>
        <end position="157"/>
    </location>
</feature>
<dbReference type="STRING" id="1802697.A2925_00560"/>
<evidence type="ECO:0000313" key="8">
    <source>
        <dbReference type="Proteomes" id="UP000178256"/>
    </source>
</evidence>
<dbReference type="PANTHER" id="PTHR10057:SF0">
    <property type="entry name" value="TRANSLOCATOR PROTEIN"/>
    <property type="match status" value="1"/>
</dbReference>
<gene>
    <name evidence="7" type="ORF">A2925_00560</name>
</gene>
<dbReference type="InterPro" id="IPR004307">
    <property type="entry name" value="TspO_MBR"/>
</dbReference>
<protein>
    <submittedName>
        <fullName evidence="7">TspO protein</fullName>
    </submittedName>
</protein>